<dbReference type="AlphaFoldDB" id="A0AA43TVH3"/>
<comment type="caution">
    <text evidence="4">The sequence shown here is derived from an EMBL/GenBank/DDBJ whole genome shotgun (WGS) entry which is preliminary data.</text>
</comment>
<dbReference type="SMART" id="SM00248">
    <property type="entry name" value="ANK"/>
    <property type="match status" value="4"/>
</dbReference>
<feature type="repeat" description="ANK" evidence="3">
    <location>
        <begin position="355"/>
        <end position="387"/>
    </location>
</feature>
<dbReference type="PRINTS" id="PR01415">
    <property type="entry name" value="ANKYRIN"/>
</dbReference>
<evidence type="ECO:0000256" key="2">
    <source>
        <dbReference type="ARBA" id="ARBA00023043"/>
    </source>
</evidence>
<proteinExistence type="predicted"/>
<dbReference type="PANTHER" id="PTHR24198:SF165">
    <property type="entry name" value="ANKYRIN REPEAT-CONTAINING PROTEIN-RELATED"/>
    <property type="match status" value="1"/>
</dbReference>
<dbReference type="InterPro" id="IPR002110">
    <property type="entry name" value="Ankyrin_rpt"/>
</dbReference>
<evidence type="ECO:0000256" key="3">
    <source>
        <dbReference type="PROSITE-ProRule" id="PRU00023"/>
    </source>
</evidence>
<organism evidence="4 5">
    <name type="scientific">Ramalina farinacea</name>
    <dbReference type="NCBI Taxonomy" id="258253"/>
    <lineage>
        <taxon>Eukaryota</taxon>
        <taxon>Fungi</taxon>
        <taxon>Dikarya</taxon>
        <taxon>Ascomycota</taxon>
        <taxon>Pezizomycotina</taxon>
        <taxon>Lecanoromycetes</taxon>
        <taxon>OSLEUM clade</taxon>
        <taxon>Lecanoromycetidae</taxon>
        <taxon>Lecanorales</taxon>
        <taxon>Lecanorineae</taxon>
        <taxon>Ramalinaceae</taxon>
        <taxon>Ramalina</taxon>
    </lineage>
</organism>
<keyword evidence="2 3" id="KW-0040">ANK repeat</keyword>
<dbReference type="SUPFAM" id="SSF48403">
    <property type="entry name" value="Ankyrin repeat"/>
    <property type="match status" value="1"/>
</dbReference>
<reference evidence="4" key="1">
    <citation type="journal article" date="2023" name="Genome Biol. Evol.">
        <title>First Whole Genome Sequence and Flow Cytometry Genome Size Data for the Lichen-Forming Fungus Ramalina farinacea (Ascomycota).</title>
        <authorList>
            <person name="Llewellyn T."/>
            <person name="Mian S."/>
            <person name="Hill R."/>
            <person name="Leitch I.J."/>
            <person name="Gaya E."/>
        </authorList>
    </citation>
    <scope>NUCLEOTIDE SEQUENCE</scope>
    <source>
        <strain evidence="4">LIQ254RAFAR</strain>
    </source>
</reference>
<feature type="repeat" description="ANK" evidence="3">
    <location>
        <begin position="322"/>
        <end position="354"/>
    </location>
</feature>
<accession>A0AA43TVH3</accession>
<dbReference type="Gene3D" id="1.25.40.20">
    <property type="entry name" value="Ankyrin repeat-containing domain"/>
    <property type="match status" value="1"/>
</dbReference>
<gene>
    <name evidence="4" type="ORF">OHK93_008682</name>
</gene>
<protein>
    <recommendedName>
        <fullName evidence="6">Ankyrin</fullName>
    </recommendedName>
</protein>
<dbReference type="Pfam" id="PF12796">
    <property type="entry name" value="Ank_2"/>
    <property type="match status" value="2"/>
</dbReference>
<sequence>MSSTRNTNCGARMAHPYGILAVSTTSFKVARALHGLIVRLREVPNELLALSNEVCNLKFVLDSVAKALHDDERSGPSQLSNVGPMLFQARVKLDSLDKLISKWAKIDAWGDSVHIGKIDRFFWLKEKTKVWELQKQLREIRQGLIVLLGAGNISALAQLSVGIQNFQEDHVTWEDNTGTSPAQIAWRNVLQLPVPPQTAKSIARLFSKEDYLQDRRFNRLHKLVNELENGDLGAELTSGTISDIDGRDVDGWTALHWAARRGSSEAVVLLLAYGADPRLTTWNDSRSALHLAALSSSALCVQQILQWRRGNAIVDLELRDGYGCTPLHVATESNSAATTAFLINSSADLNARENFGFTPLLYAVGENKVEAATLLLRHGADYKIANKVGGTVLHIAANIAMIPMLVILTKARMRGFDLEARNSEGLTVAEIVAQRDEKMPEAFTRAFDRLIRSIVDEDFEAGSWTSISSSGSWHSIEDASWYESEASAVVEADFAEEELEQVVTLTPGTGSIN</sequence>
<dbReference type="EMBL" id="JAPUFD010000009">
    <property type="protein sequence ID" value="MDI1489404.1"/>
    <property type="molecule type" value="Genomic_DNA"/>
</dbReference>
<feature type="repeat" description="ANK" evidence="3">
    <location>
        <begin position="250"/>
        <end position="282"/>
    </location>
</feature>
<evidence type="ECO:0000313" key="4">
    <source>
        <dbReference type="EMBL" id="MDI1489404.1"/>
    </source>
</evidence>
<keyword evidence="1" id="KW-0677">Repeat</keyword>
<evidence type="ECO:0008006" key="6">
    <source>
        <dbReference type="Google" id="ProtNLM"/>
    </source>
</evidence>
<evidence type="ECO:0000256" key="1">
    <source>
        <dbReference type="ARBA" id="ARBA00022737"/>
    </source>
</evidence>
<dbReference type="PANTHER" id="PTHR24198">
    <property type="entry name" value="ANKYRIN REPEAT AND PROTEIN KINASE DOMAIN-CONTAINING PROTEIN"/>
    <property type="match status" value="1"/>
</dbReference>
<dbReference type="Proteomes" id="UP001161017">
    <property type="component" value="Unassembled WGS sequence"/>
</dbReference>
<keyword evidence="5" id="KW-1185">Reference proteome</keyword>
<evidence type="ECO:0000313" key="5">
    <source>
        <dbReference type="Proteomes" id="UP001161017"/>
    </source>
</evidence>
<dbReference type="InterPro" id="IPR036770">
    <property type="entry name" value="Ankyrin_rpt-contain_sf"/>
</dbReference>
<dbReference type="PROSITE" id="PS50297">
    <property type="entry name" value="ANK_REP_REGION"/>
    <property type="match status" value="3"/>
</dbReference>
<name>A0AA43TVH3_9LECA</name>
<dbReference type="PROSITE" id="PS50088">
    <property type="entry name" value="ANK_REPEAT"/>
    <property type="match status" value="3"/>
</dbReference>